<reference evidence="1" key="1">
    <citation type="submission" date="2023-07" db="EMBL/GenBank/DDBJ databases">
        <title>Fictibacillus sp. isolated from freshwater pond.</title>
        <authorList>
            <person name="Kirdat K."/>
            <person name="Bhat A."/>
            <person name="Mourya A."/>
            <person name="Yadav A."/>
        </authorList>
    </citation>
    <scope>NUCLEOTIDE SEQUENCE</scope>
    <source>
        <strain evidence="1">NE201</strain>
    </source>
</reference>
<dbReference type="RefSeq" id="WP_301167447.1">
    <property type="nucleotide sequence ID" value="NZ_JAUHTR010000011.1"/>
</dbReference>
<dbReference type="EMBL" id="JAUHTR010000011">
    <property type="protein sequence ID" value="MDN4526420.1"/>
    <property type="molecule type" value="Genomic_DNA"/>
</dbReference>
<evidence type="ECO:0000313" key="2">
    <source>
        <dbReference type="Proteomes" id="UP001172721"/>
    </source>
</evidence>
<accession>A0ABT8I092</accession>
<dbReference type="SUPFAM" id="SSF160104">
    <property type="entry name" value="Acetoacetate decarboxylase-like"/>
    <property type="match status" value="1"/>
</dbReference>
<dbReference type="Gene3D" id="2.40.400.10">
    <property type="entry name" value="Acetoacetate decarboxylase-like"/>
    <property type="match status" value="1"/>
</dbReference>
<name>A0ABT8I092_9BACL</name>
<dbReference type="Pfam" id="PF06314">
    <property type="entry name" value="ADC"/>
    <property type="match status" value="1"/>
</dbReference>
<organism evidence="1 2">
    <name type="scientific">Fictibacillus fluitans</name>
    <dbReference type="NCBI Taxonomy" id="3058422"/>
    <lineage>
        <taxon>Bacteria</taxon>
        <taxon>Bacillati</taxon>
        <taxon>Bacillota</taxon>
        <taxon>Bacilli</taxon>
        <taxon>Bacillales</taxon>
        <taxon>Fictibacillaceae</taxon>
        <taxon>Fictibacillus</taxon>
    </lineage>
</organism>
<evidence type="ECO:0000313" key="1">
    <source>
        <dbReference type="EMBL" id="MDN4526420.1"/>
    </source>
</evidence>
<dbReference type="Proteomes" id="UP001172721">
    <property type="component" value="Unassembled WGS sequence"/>
</dbReference>
<keyword evidence="2" id="KW-1185">Reference proteome</keyword>
<protein>
    <submittedName>
        <fullName evidence="1">Acetoacetate decarboxylase family protein</fullName>
    </submittedName>
</protein>
<sequence length="268" mass="30272">MFVFEESKSYLMPAFFGVGEYNPNAIAVANDVTTMVFTLTTNGNLLSNFLPAGFQPLRPEINIKFVQLREVDFLTGGSYNLIQIEVPVRFSGTHDQLEGVFPLVIWENNAEPIISGREQSGQPKIYADIEDLNIYQGKYFTNACLQGNTFLHLEMFNPQPVSQQQFEQIKSSSVNSNVFGWRYIPKVGGPGAELSQPILYPQGMKLYGAWMGKGNFSWIKLSEDFRYRIFNYYDIVKTLAEFPVYSLAPVQIYKGASILRPAAGRVLK</sequence>
<dbReference type="InterPro" id="IPR010451">
    <property type="entry name" value="Acetoacetate_decarboxylase"/>
</dbReference>
<gene>
    <name evidence="1" type="ORF">QYB97_18210</name>
</gene>
<dbReference type="InterPro" id="IPR023375">
    <property type="entry name" value="ADC_dom_sf"/>
</dbReference>
<comment type="caution">
    <text evidence="1">The sequence shown here is derived from an EMBL/GenBank/DDBJ whole genome shotgun (WGS) entry which is preliminary data.</text>
</comment>
<proteinExistence type="predicted"/>